<dbReference type="EMBL" id="AP019537">
    <property type="protein sequence ID" value="BBJ03061.1"/>
    <property type="molecule type" value="Genomic_DNA"/>
</dbReference>
<organism evidence="1">
    <name type="scientific">Marinobacter nauticus</name>
    <name type="common">Marinobacter hydrocarbonoclasticus</name>
    <name type="synonym">Marinobacter aquaeolei</name>
    <dbReference type="NCBI Taxonomy" id="2743"/>
    <lineage>
        <taxon>Bacteria</taxon>
        <taxon>Pseudomonadati</taxon>
        <taxon>Pseudomonadota</taxon>
        <taxon>Gammaproteobacteria</taxon>
        <taxon>Pseudomonadales</taxon>
        <taxon>Marinobacteraceae</taxon>
        <taxon>Marinobacter</taxon>
    </lineage>
</organism>
<dbReference type="AlphaFoldDB" id="A0A455W2Q5"/>
<reference evidence="1" key="1">
    <citation type="submission" date="2019-03" db="EMBL/GenBank/DDBJ databases">
        <title>Whole genome analysis of nitrate-reducing bacteria Marinobacter hydrocarbonoclasticus YB03.</title>
        <authorList>
            <person name="Azam A.H."/>
            <person name="Yuk S.R."/>
            <person name="Kamarisima K."/>
            <person name="Miyanaga K."/>
            <person name="Tanji Y."/>
        </authorList>
    </citation>
    <scope>NUCLEOTIDE SEQUENCE</scope>
    <source>
        <strain evidence="1">YB03</strain>
    </source>
</reference>
<name>A0A455W2Q5_MARNT</name>
<gene>
    <name evidence="1" type="ORF">YBY_09090</name>
</gene>
<proteinExistence type="predicted"/>
<accession>A0A455W2Q5</accession>
<evidence type="ECO:0000313" key="1">
    <source>
        <dbReference type="EMBL" id="BBJ03061.1"/>
    </source>
</evidence>
<sequence length="53" mass="5814">MGGLGPQRLQQEIVNLKLDMTQCHVKESARPIYTKKGGDIATWEKISRTASAG</sequence>
<protein>
    <submittedName>
        <fullName evidence="1">Uncharacterized protein</fullName>
    </submittedName>
</protein>